<evidence type="ECO:0000313" key="3">
    <source>
        <dbReference type="EnsemblMetazoa" id="MESCA000828-PA"/>
    </source>
</evidence>
<sequence length="368" mass="43365">MDDLEIQIAPDSNLFAVIRTVEKGKFNYSTVLMKWLYSTEDGRYLVKWPQHYERAIKEKASPTNIWQTFLCSIKARNIDSKLAAKNVEKTYYEDGSTDSQQEKQNRKILKRRHPVTTLGFDENSNYNESQVIYPNINEHGSTEEPHYEKENNESNLEPVPHLDNSQNENVYSDYNQVLESNFKDFRIAFRTFIWFYFQKSNDANIQSILKMCKTIVKVTTQLHIDMEKLSKKIESFSVPNIENCETVFKFPLKKKKQINEFEVSLENEETFKRFVSWIKQIGGFDIDHYLLNVARNLFKDQVLKKYSLCGRKEKICFKNFKNILNAHVMGISQSLKTNMTLQDVHSFYGRYLKNAGSRLSQKDRKNQD</sequence>
<feature type="domain" description="DUF4806" evidence="2">
    <location>
        <begin position="246"/>
        <end position="323"/>
    </location>
</feature>
<feature type="compositionally biased region" description="Basic and acidic residues" evidence="1">
    <location>
        <begin position="140"/>
        <end position="152"/>
    </location>
</feature>
<evidence type="ECO:0000256" key="1">
    <source>
        <dbReference type="SAM" id="MobiDB-lite"/>
    </source>
</evidence>
<dbReference type="EnsemblMetazoa" id="MESCA000828-RA">
    <property type="protein sequence ID" value="MESCA000828-PA"/>
    <property type="gene ID" value="MESCA000828"/>
</dbReference>
<evidence type="ECO:0000259" key="2">
    <source>
        <dbReference type="Pfam" id="PF16064"/>
    </source>
</evidence>
<dbReference type="AlphaFoldDB" id="T1GC32"/>
<protein>
    <recommendedName>
        <fullName evidence="2">DUF4806 domain-containing protein</fullName>
    </recommendedName>
</protein>
<dbReference type="Proteomes" id="UP000015102">
    <property type="component" value="Unassembled WGS sequence"/>
</dbReference>
<dbReference type="Pfam" id="PF16064">
    <property type="entry name" value="DUF4806"/>
    <property type="match status" value="1"/>
</dbReference>
<evidence type="ECO:0000313" key="4">
    <source>
        <dbReference type="Proteomes" id="UP000015102"/>
    </source>
</evidence>
<dbReference type="PANTHER" id="PTHR34153:SF2">
    <property type="entry name" value="SI:CH211-262H13.3-RELATED"/>
    <property type="match status" value="1"/>
</dbReference>
<feature type="region of interest" description="Disordered" evidence="1">
    <location>
        <begin position="137"/>
        <end position="165"/>
    </location>
</feature>
<proteinExistence type="predicted"/>
<dbReference type="PANTHER" id="PTHR34153">
    <property type="entry name" value="SI:CH211-262H13.3-RELATED-RELATED"/>
    <property type="match status" value="1"/>
</dbReference>
<reference evidence="4" key="1">
    <citation type="submission" date="2013-02" db="EMBL/GenBank/DDBJ databases">
        <authorList>
            <person name="Hughes D."/>
        </authorList>
    </citation>
    <scope>NUCLEOTIDE SEQUENCE</scope>
    <source>
        <strain>Durham</strain>
        <strain evidence="4">NC isolate 2 -- Noor lab</strain>
    </source>
</reference>
<dbReference type="HOGENOM" id="CLU_752923_0_0_1"/>
<reference evidence="3" key="2">
    <citation type="submission" date="2015-06" db="UniProtKB">
        <authorList>
            <consortium name="EnsemblMetazoa"/>
        </authorList>
    </citation>
    <scope>IDENTIFICATION</scope>
</reference>
<keyword evidence="4" id="KW-1185">Reference proteome</keyword>
<organism evidence="3 4">
    <name type="scientific">Megaselia scalaris</name>
    <name type="common">Humpbacked fly</name>
    <name type="synonym">Phora scalaris</name>
    <dbReference type="NCBI Taxonomy" id="36166"/>
    <lineage>
        <taxon>Eukaryota</taxon>
        <taxon>Metazoa</taxon>
        <taxon>Ecdysozoa</taxon>
        <taxon>Arthropoda</taxon>
        <taxon>Hexapoda</taxon>
        <taxon>Insecta</taxon>
        <taxon>Pterygota</taxon>
        <taxon>Neoptera</taxon>
        <taxon>Endopterygota</taxon>
        <taxon>Diptera</taxon>
        <taxon>Brachycera</taxon>
        <taxon>Muscomorpha</taxon>
        <taxon>Platypezoidea</taxon>
        <taxon>Phoridae</taxon>
        <taxon>Megaseliini</taxon>
        <taxon>Megaselia</taxon>
    </lineage>
</organism>
<name>T1GC32_MEGSC</name>
<accession>T1GC32</accession>
<dbReference type="InterPro" id="IPR032071">
    <property type="entry name" value="DUF4806"/>
</dbReference>
<dbReference type="EMBL" id="CAQQ02187739">
    <property type="status" value="NOT_ANNOTATED_CDS"/>
    <property type="molecule type" value="Genomic_DNA"/>
</dbReference>